<feature type="transmembrane region" description="Helical" evidence="8">
    <location>
        <begin position="274"/>
        <end position="296"/>
    </location>
</feature>
<dbReference type="GO" id="GO:0046873">
    <property type="term" value="F:metal ion transmembrane transporter activity"/>
    <property type="evidence" value="ECO:0007669"/>
    <property type="project" value="InterPro"/>
</dbReference>
<evidence type="ECO:0000256" key="2">
    <source>
        <dbReference type="ARBA" id="ARBA00004394"/>
    </source>
</evidence>
<evidence type="ECO:0000256" key="3">
    <source>
        <dbReference type="ARBA" id="ARBA00022692"/>
    </source>
</evidence>
<comment type="subcellular location">
    <subcellularLocation>
        <location evidence="1">Endomembrane system</location>
        <topology evidence="1">Multi-pass membrane protein</topology>
    </subcellularLocation>
    <subcellularLocation>
        <location evidence="2">Golgi apparatus membrane</location>
    </subcellularLocation>
</comment>
<dbReference type="Pfam" id="PF02535">
    <property type="entry name" value="Zip"/>
    <property type="match status" value="1"/>
</dbReference>
<dbReference type="PANTHER" id="PTHR16133:SF0">
    <property type="entry name" value="ZINC_IRON REGULATED TRANSPORTER-RELATED PROTEIN 102B, ISOFORM E"/>
    <property type="match status" value="1"/>
</dbReference>
<dbReference type="InterPro" id="IPR045891">
    <property type="entry name" value="ZIP9"/>
</dbReference>
<feature type="transmembrane region" description="Helical" evidence="8">
    <location>
        <begin position="209"/>
        <end position="231"/>
    </location>
</feature>
<keyword evidence="3 8" id="KW-0812">Transmembrane</keyword>
<reference evidence="9 10" key="1">
    <citation type="journal article" date="2016" name="Nat. Commun.">
        <title>Extremotolerant tardigrade genome and improved radiotolerance of human cultured cells by tardigrade-unique protein.</title>
        <authorList>
            <person name="Hashimoto T."/>
            <person name="Horikawa D.D."/>
            <person name="Saito Y."/>
            <person name="Kuwahara H."/>
            <person name="Kozuka-Hata H."/>
            <person name="Shin-I T."/>
            <person name="Minakuchi Y."/>
            <person name="Ohishi K."/>
            <person name="Motoyama A."/>
            <person name="Aizu T."/>
            <person name="Enomoto A."/>
            <person name="Kondo K."/>
            <person name="Tanaka S."/>
            <person name="Hara Y."/>
            <person name="Koshikawa S."/>
            <person name="Sagara H."/>
            <person name="Miura T."/>
            <person name="Yokobori S."/>
            <person name="Miyagawa K."/>
            <person name="Suzuki Y."/>
            <person name="Kubo T."/>
            <person name="Oyama M."/>
            <person name="Kohara Y."/>
            <person name="Fujiyama A."/>
            <person name="Arakawa K."/>
            <person name="Katayama T."/>
            <person name="Toyoda A."/>
            <person name="Kunieda T."/>
        </authorList>
    </citation>
    <scope>NUCLEOTIDE SEQUENCE [LARGE SCALE GENOMIC DNA]</scope>
    <source>
        <strain evidence="9 10">YOKOZUNA-1</strain>
    </source>
</reference>
<keyword evidence="10" id="KW-1185">Reference proteome</keyword>
<dbReference type="STRING" id="947166.A0A1D1WAH4"/>
<gene>
    <name evidence="9" type="primary">RvY_18460-1</name>
    <name evidence="9" type="synonym">RvY_18460.1</name>
    <name evidence="9" type="ORF">RvY_18460</name>
</gene>
<dbReference type="InterPro" id="IPR003689">
    <property type="entry name" value="ZIP"/>
</dbReference>
<feature type="transmembrane region" description="Helical" evidence="8">
    <location>
        <begin position="243"/>
        <end position="262"/>
    </location>
</feature>
<evidence type="ECO:0000256" key="8">
    <source>
        <dbReference type="SAM" id="Phobius"/>
    </source>
</evidence>
<keyword evidence="5" id="KW-0333">Golgi apparatus</keyword>
<feature type="region of interest" description="Disordered" evidence="7">
    <location>
        <begin position="311"/>
        <end position="335"/>
    </location>
</feature>
<dbReference type="EMBL" id="BDGG01000019">
    <property type="protein sequence ID" value="GAV08824.1"/>
    <property type="molecule type" value="Genomic_DNA"/>
</dbReference>
<evidence type="ECO:0000313" key="10">
    <source>
        <dbReference type="Proteomes" id="UP000186922"/>
    </source>
</evidence>
<feature type="region of interest" description="Disordered" evidence="7">
    <location>
        <begin position="65"/>
        <end position="120"/>
    </location>
</feature>
<proteinExistence type="predicted"/>
<dbReference type="Proteomes" id="UP000186922">
    <property type="component" value="Unassembled WGS sequence"/>
</dbReference>
<dbReference type="OrthoDB" id="19859at2759"/>
<dbReference type="AlphaFoldDB" id="A0A1D1WAH4"/>
<organism evidence="9 10">
    <name type="scientific">Ramazzottius varieornatus</name>
    <name type="common">Water bear</name>
    <name type="synonym">Tardigrade</name>
    <dbReference type="NCBI Taxonomy" id="947166"/>
    <lineage>
        <taxon>Eukaryota</taxon>
        <taxon>Metazoa</taxon>
        <taxon>Ecdysozoa</taxon>
        <taxon>Tardigrada</taxon>
        <taxon>Eutardigrada</taxon>
        <taxon>Parachela</taxon>
        <taxon>Hypsibioidea</taxon>
        <taxon>Ramazzottiidae</taxon>
        <taxon>Ramazzottius</taxon>
    </lineage>
</organism>
<feature type="transmembrane region" description="Helical" evidence="8">
    <location>
        <begin position="145"/>
        <end position="163"/>
    </location>
</feature>
<feature type="transmembrane region" description="Helical" evidence="8">
    <location>
        <begin position="37"/>
        <end position="55"/>
    </location>
</feature>
<comment type="caution">
    <text evidence="9">The sequence shown here is derived from an EMBL/GenBank/DDBJ whole genome shotgun (WGS) entry which is preliminary data.</text>
</comment>
<dbReference type="GO" id="GO:0006829">
    <property type="term" value="P:zinc ion transport"/>
    <property type="evidence" value="ECO:0007669"/>
    <property type="project" value="InterPro"/>
</dbReference>
<evidence type="ECO:0000256" key="1">
    <source>
        <dbReference type="ARBA" id="ARBA00004127"/>
    </source>
</evidence>
<feature type="transmembrane region" description="Helical" evidence="8">
    <location>
        <begin position="343"/>
        <end position="360"/>
    </location>
</feature>
<dbReference type="GO" id="GO:0000139">
    <property type="term" value="C:Golgi membrane"/>
    <property type="evidence" value="ECO:0007669"/>
    <property type="project" value="UniProtKB-SubCell"/>
</dbReference>
<feature type="compositionally biased region" description="Basic and acidic residues" evidence="7">
    <location>
        <begin position="72"/>
        <end position="82"/>
    </location>
</feature>
<evidence type="ECO:0000256" key="7">
    <source>
        <dbReference type="SAM" id="MobiDB-lite"/>
    </source>
</evidence>
<dbReference type="PANTHER" id="PTHR16133">
    <property type="entry name" value="SOLUTE CARRIER FAMILY 39 ZINC TRANSPORTER , MEMBER 9-RELATED"/>
    <property type="match status" value="1"/>
</dbReference>
<evidence type="ECO:0000256" key="6">
    <source>
        <dbReference type="ARBA" id="ARBA00023136"/>
    </source>
</evidence>
<keyword evidence="6 8" id="KW-0472">Membrane</keyword>
<evidence type="ECO:0000256" key="5">
    <source>
        <dbReference type="ARBA" id="ARBA00023034"/>
    </source>
</evidence>
<keyword evidence="4 8" id="KW-1133">Transmembrane helix</keyword>
<protein>
    <submittedName>
        <fullName evidence="9">Uncharacterized protein</fullName>
    </submittedName>
</protein>
<accession>A0A1D1WAH4</accession>
<evidence type="ECO:0000256" key="4">
    <source>
        <dbReference type="ARBA" id="ARBA00022989"/>
    </source>
</evidence>
<sequence length="364" mass="38296">MDDLLLLFLLALAMLVCSFLAGILPLLVNMSEEKLQFMTALGAGLLIGAALVVIIPEGVETVYSRSHSSESAGKHQQQDHPFDQPSLADAPAPLVANVKSPTAAGAPPQAPPAPSKNIDDTAKNLAVPHKDEDEEKDGKHEKKEAGSGVGAALITGFIFMLLVDQVSSRLSGGMQRNNVTATLGLVVHAAADGIALGASAMTKHLEMEMLVFFAIMLHKAPTAFGLVTFLLHEGMDKVRIRRHLLIFSLAAPIGALMTYFLIQMGSDGVAPSDRASGLVLLFSGGTFLYVAAVHVLPEISHRVPHASMSSASSYPPVPSHSTDLEKFSPSTGAGDRGGGLRGLHLLAIMAGAFLPLFLTVNHSH</sequence>
<name>A0A1D1WAH4_RAMVA</name>
<evidence type="ECO:0000313" key="9">
    <source>
        <dbReference type="EMBL" id="GAV08824.1"/>
    </source>
</evidence>